<evidence type="ECO:0000313" key="2">
    <source>
        <dbReference type="EMBL" id="KUG53364.1"/>
    </source>
</evidence>
<dbReference type="STRING" id="767452.AVL62_00740"/>
<dbReference type="NCBIfam" id="NF007146">
    <property type="entry name" value="PRK09585.2-6"/>
    <property type="match status" value="1"/>
</dbReference>
<comment type="function">
    <text evidence="1">Catalyzes the specific phosphorylation of 1,6-anhydro-N-acetylmuramic acid (anhMurNAc) with the simultaneous cleavage of the 1,6-anhydro ring, generating MurNAc-6-P. Is required for the utilization of anhMurNAc either imported from the medium or derived from its own cell wall murein, and thus plays a role in cell wall recycling.</text>
</comment>
<sequence length="394" mass="39787">MIVVGVGSGTSVDGIDVAALDLDLDGEVVRALLLGAGTVPFDPDLRADVLAAFPPGRLGMQDVCRLDTRLGQAFADAVATLGAELAGGTPDLVSSHGQTLFHDVVDGQVRGTLQLGQPAWIAERTGAPVVADLRVADVAAGGQGAPLASTWDALWLGGRGHTCAALNLGGIANVTVVPGAGAPTTAVRAFDTGPANALVDAVVARESGGRLTYDQDGAGAAAGRVDDELLALLLADDYYAQAPPKTTGKERFHLGHVDAALTTLAREVPHVDLLATLTALTVRTVADALAPFAPGEVVVSGGGARNGTLLRGLTGALPDARVSTSEAHGIPVDAKEACLFALLGFLTWHGLPGTVAGVTGARHARLAGRITPGHGALRLPEPAPTAPTRLEVVA</sequence>
<keyword evidence="1" id="KW-0119">Carbohydrate metabolism</keyword>
<dbReference type="GO" id="GO:0016773">
    <property type="term" value="F:phosphotransferase activity, alcohol group as acceptor"/>
    <property type="evidence" value="ECO:0007669"/>
    <property type="project" value="UniProtKB-UniRule"/>
</dbReference>
<protein>
    <recommendedName>
        <fullName evidence="1">Anhydro-N-acetylmuramic acid kinase</fullName>
        <ecNumber evidence="1">2.7.1.170</ecNumber>
    </recommendedName>
    <alternativeName>
        <fullName evidence="1">AnhMurNAc kinase</fullName>
    </alternativeName>
</protein>
<name>A0A0W8I545_9MICO</name>
<proteinExistence type="inferred from homology"/>
<keyword evidence="3" id="KW-1185">Reference proteome</keyword>
<feature type="binding site" evidence="1">
    <location>
        <begin position="9"/>
        <end position="16"/>
    </location>
    <ligand>
        <name>ATP</name>
        <dbReference type="ChEBI" id="CHEBI:30616"/>
    </ligand>
</feature>
<dbReference type="RefSeq" id="WP_058891372.1">
    <property type="nucleotide sequence ID" value="NZ_LQBL01000028.1"/>
</dbReference>
<dbReference type="Proteomes" id="UP000054837">
    <property type="component" value="Unassembled WGS sequence"/>
</dbReference>
<evidence type="ECO:0000313" key="3">
    <source>
        <dbReference type="Proteomes" id="UP000054837"/>
    </source>
</evidence>
<dbReference type="UniPathway" id="UPA00544"/>
<dbReference type="InterPro" id="IPR043129">
    <property type="entry name" value="ATPase_NBD"/>
</dbReference>
<dbReference type="EC" id="2.7.1.170" evidence="1"/>
<dbReference type="GO" id="GO:0097175">
    <property type="term" value="P:1,6-anhydro-N-acetyl-beta-muramic acid catabolic process"/>
    <property type="evidence" value="ECO:0007669"/>
    <property type="project" value="UniProtKB-UniRule"/>
</dbReference>
<accession>A0A0W8I545</accession>
<gene>
    <name evidence="1" type="primary">anmK</name>
    <name evidence="2" type="ORF">AVL62_00740</name>
</gene>
<evidence type="ECO:0000256" key="1">
    <source>
        <dbReference type="HAMAP-Rule" id="MF_01270"/>
    </source>
</evidence>
<dbReference type="InterPro" id="IPR005338">
    <property type="entry name" value="Anhydro_N_Ac-Mur_kinase"/>
</dbReference>
<dbReference type="UniPathway" id="UPA00343"/>
<dbReference type="GO" id="GO:0006040">
    <property type="term" value="P:amino sugar metabolic process"/>
    <property type="evidence" value="ECO:0007669"/>
    <property type="project" value="InterPro"/>
</dbReference>
<dbReference type="EMBL" id="LQBL01000028">
    <property type="protein sequence ID" value="KUG53364.1"/>
    <property type="molecule type" value="Genomic_DNA"/>
</dbReference>
<dbReference type="PANTHER" id="PTHR30605">
    <property type="entry name" value="ANHYDRO-N-ACETYLMURAMIC ACID KINASE"/>
    <property type="match status" value="1"/>
</dbReference>
<reference evidence="2 3" key="1">
    <citation type="submission" date="2015-12" db="EMBL/GenBank/DDBJ databases">
        <title>Serinicoccus chungangenesis strain CD08_5 genome sequencing and assembly.</title>
        <authorList>
            <person name="Chander A.M."/>
            <person name="Kaur G."/>
            <person name="Nair G.R."/>
            <person name="Dhawan D.K."/>
            <person name="Kochhar R.K."/>
            <person name="Mayilraj S."/>
            <person name="Bhadada S.K."/>
        </authorList>
    </citation>
    <scope>NUCLEOTIDE SEQUENCE [LARGE SCALE GENOMIC DNA]</scope>
    <source>
        <strain evidence="2 3">CD08_5</strain>
    </source>
</reference>
<keyword evidence="1 2" id="KW-0418">Kinase</keyword>
<dbReference type="GO" id="GO:0005524">
    <property type="term" value="F:ATP binding"/>
    <property type="evidence" value="ECO:0007669"/>
    <property type="project" value="UniProtKB-UniRule"/>
</dbReference>
<comment type="pathway">
    <text evidence="1">Amino-sugar metabolism; 1,6-anhydro-N-acetylmuramate degradation.</text>
</comment>
<keyword evidence="1" id="KW-0547">Nucleotide-binding</keyword>
<dbReference type="GO" id="GO:0016301">
    <property type="term" value="F:kinase activity"/>
    <property type="evidence" value="ECO:0007669"/>
    <property type="project" value="UniProtKB-KW"/>
</dbReference>
<comment type="caution">
    <text evidence="2">The sequence shown here is derived from an EMBL/GenBank/DDBJ whole genome shotgun (WGS) entry which is preliminary data.</text>
</comment>
<comment type="similarity">
    <text evidence="1">Belongs to the anhydro-N-acetylmuramic acid kinase family.</text>
</comment>
<dbReference type="PANTHER" id="PTHR30605:SF0">
    <property type="entry name" value="ANHYDRO-N-ACETYLMURAMIC ACID KINASE"/>
    <property type="match status" value="1"/>
</dbReference>
<dbReference type="HAMAP" id="MF_01270">
    <property type="entry name" value="AnhMurNAc_kinase"/>
    <property type="match status" value="1"/>
</dbReference>
<organism evidence="2 3">
    <name type="scientific">Serinicoccus chungangensis</name>
    <dbReference type="NCBI Taxonomy" id="767452"/>
    <lineage>
        <taxon>Bacteria</taxon>
        <taxon>Bacillati</taxon>
        <taxon>Actinomycetota</taxon>
        <taxon>Actinomycetes</taxon>
        <taxon>Micrococcales</taxon>
        <taxon>Ornithinimicrobiaceae</taxon>
        <taxon>Serinicoccus</taxon>
    </lineage>
</organism>
<dbReference type="GO" id="GO:0009254">
    <property type="term" value="P:peptidoglycan turnover"/>
    <property type="evidence" value="ECO:0007669"/>
    <property type="project" value="UniProtKB-UniRule"/>
</dbReference>
<keyword evidence="1" id="KW-0808">Transferase</keyword>
<dbReference type="SUPFAM" id="SSF53067">
    <property type="entry name" value="Actin-like ATPase domain"/>
    <property type="match status" value="1"/>
</dbReference>
<dbReference type="Pfam" id="PF03702">
    <property type="entry name" value="AnmK"/>
    <property type="match status" value="1"/>
</dbReference>
<dbReference type="OrthoDB" id="9763949at2"/>
<comment type="pathway">
    <text evidence="1">Cell wall biogenesis; peptidoglycan recycling.</text>
</comment>
<keyword evidence="1" id="KW-0067">ATP-binding</keyword>
<comment type="catalytic activity">
    <reaction evidence="1">
        <text>1,6-anhydro-N-acetyl-beta-muramate + ATP + H2O = N-acetyl-D-muramate 6-phosphate + ADP + H(+)</text>
        <dbReference type="Rhea" id="RHEA:24952"/>
        <dbReference type="ChEBI" id="CHEBI:15377"/>
        <dbReference type="ChEBI" id="CHEBI:15378"/>
        <dbReference type="ChEBI" id="CHEBI:30616"/>
        <dbReference type="ChEBI" id="CHEBI:58690"/>
        <dbReference type="ChEBI" id="CHEBI:58722"/>
        <dbReference type="ChEBI" id="CHEBI:456216"/>
        <dbReference type="EC" id="2.7.1.170"/>
    </reaction>
</comment>
<dbReference type="AlphaFoldDB" id="A0A0W8I545"/>
<dbReference type="Gene3D" id="3.30.420.40">
    <property type="match status" value="2"/>
</dbReference>